<feature type="signal peptide" evidence="10">
    <location>
        <begin position="1"/>
        <end position="21"/>
    </location>
</feature>
<feature type="chain" id="PRO_5003258910" evidence="10">
    <location>
        <begin position="22"/>
        <end position="1066"/>
    </location>
</feature>
<dbReference type="Gene3D" id="2.40.170.20">
    <property type="entry name" value="TonB-dependent receptor, beta-barrel domain"/>
    <property type="match status" value="1"/>
</dbReference>
<dbReference type="InterPro" id="IPR000531">
    <property type="entry name" value="Beta-barrel_TonB"/>
</dbReference>
<dbReference type="Pfam" id="PF13715">
    <property type="entry name" value="CarbopepD_reg_2"/>
    <property type="match status" value="1"/>
</dbReference>
<dbReference type="AlphaFoldDB" id="F0R1F6"/>
<evidence type="ECO:0000256" key="7">
    <source>
        <dbReference type="ARBA" id="ARBA00023237"/>
    </source>
</evidence>
<evidence type="ECO:0000256" key="5">
    <source>
        <dbReference type="ARBA" id="ARBA00023077"/>
    </source>
</evidence>
<dbReference type="Proteomes" id="UP000007486">
    <property type="component" value="Chromosome"/>
</dbReference>
<accession>F0R1F6</accession>
<name>F0R1F6_PHOSB</name>
<organism evidence="13 14">
    <name type="scientific">Phocaeicola salanitronis (strain DSM 18170 / JCM 13657 / CCUG 60908 / BL78)</name>
    <name type="common">Bacteroides salanitronis</name>
    <dbReference type="NCBI Taxonomy" id="667015"/>
    <lineage>
        <taxon>Bacteria</taxon>
        <taxon>Pseudomonadati</taxon>
        <taxon>Bacteroidota</taxon>
        <taxon>Bacteroidia</taxon>
        <taxon>Bacteroidales</taxon>
        <taxon>Bacteroidaceae</taxon>
        <taxon>Phocaeicola</taxon>
    </lineage>
</organism>
<keyword evidence="6 8" id="KW-0472">Membrane</keyword>
<evidence type="ECO:0000256" key="2">
    <source>
        <dbReference type="ARBA" id="ARBA00022448"/>
    </source>
</evidence>
<evidence type="ECO:0000313" key="14">
    <source>
        <dbReference type="Proteomes" id="UP000007486"/>
    </source>
</evidence>
<dbReference type="InterPro" id="IPR023996">
    <property type="entry name" value="TonB-dep_OMP_SusC/RagA"/>
</dbReference>
<evidence type="ECO:0000256" key="3">
    <source>
        <dbReference type="ARBA" id="ARBA00022452"/>
    </source>
</evidence>
<keyword evidence="10" id="KW-0732">Signal</keyword>
<keyword evidence="14" id="KW-1185">Reference proteome</keyword>
<evidence type="ECO:0000256" key="9">
    <source>
        <dbReference type="RuleBase" id="RU003357"/>
    </source>
</evidence>
<sequence>MKRKLMLLMTCLMIGFGLVNAQVKKVTGTVTSDEDGLPVVGASVLVKGTTVGTVTDIDGNFTISNVPSSAGTLVISFIGLQTQEVKIQPVMKVVLHADTEVLDEVVVTAYGTATKGTFTGSASVMKADKIEKRQVSNITNALAGAVAGVQIQSSNGQPGEDAKVRIRGVGSINAGTDPLYVVDGMPFDGDLSSLNTQDIESMTVLKDAASTALYGARGANGIIMITTKKGASGKARVNFDAKWGANSRAVTNYDVIDSPNQYMELAYQSLKNAGLYNLGYDDAAAHAYANSTIFRNASGGVGYQVYTLPEGEGMFTTDGRVNPNAKLGYNDGTYYYTPDDWEKEMFKNKLRQEYNLSVSGGNDRATFYFSLGYLDDQGVIDGSGFKRYSGRLNGDYKVNDWLKVGANVAYNFTNSRNPGEQTTTNSTGNAFYIANFAAPIYPLYVRDANGNIMTNNGRKVYDYGDGQSTNQSRSFMSIANPAGDLIYNKTEYLMDIINANWYAQITPIKGLTLTARYGLHIDNTRYNDLGNAYMGQTASYGGTAYQAHMRTFGFDQQYVANYAFSIDDIHHIDLTAGYDGYSMEMTNFSGYGTNLYNPESYYLGNTIDNWQIGGNKHEYATHGIFARVNYSYNDKYIGNVSYRRDASSRFAPDHRWGDFWAASVAWRISEEAFMEDVEWVNQLKLKASFGQQGNDDILMGDLTTKNYYPYIDQYSISGANGVYSDGVLYYKGNPDLTWETSTSYNIGVDFSLFKNKLTGTLEYFGRKSSDMLYNLPTAGSLGYTSMPVNVGSMTNSGFEMDFTYNIIQNKNVTWDVNLNATFIKNKINELHENLNGRLIDDTRIYEEGESMYRMYLVEYAGVDEETGEALYWTADKDEKGNIIGRKKTTDYMDAQNYRIATDDMMPTVYGGIGTSVTAYGFDASISLSYQLGGEIYDSGYAVTMHGGYQRGGTAWSKDILNAWTPTNTRTDVPRLDAEDRYTNSISTRFLTSSNYLNINNITVGYTLPKNWTQKMQIEKLRIYFTADNLGFISARKGLDPRQSYTSATTALYTPIRTISGGINLTF</sequence>
<feature type="domain" description="TonB-dependent receptor plug" evidence="12">
    <location>
        <begin position="118"/>
        <end position="222"/>
    </location>
</feature>
<comment type="subcellular location">
    <subcellularLocation>
        <location evidence="1 8">Cell outer membrane</location>
        <topology evidence="1 8">Multi-pass membrane protein</topology>
    </subcellularLocation>
</comment>
<keyword evidence="2 8" id="KW-0813">Transport</keyword>
<reference evidence="13 14" key="1">
    <citation type="journal article" date="2011" name="Stand. Genomic Sci.">
        <title>Complete genome sequence of Bacteroides salanitronis type strain (BL78).</title>
        <authorList>
            <person name="Gronow S."/>
            <person name="Held B."/>
            <person name="Lucas S."/>
            <person name="Lapidus A."/>
            <person name="Del Rio T.G."/>
            <person name="Nolan M."/>
            <person name="Tice H."/>
            <person name="Deshpande S."/>
            <person name="Cheng J.F."/>
            <person name="Pitluck S."/>
            <person name="Liolios K."/>
            <person name="Pagani I."/>
            <person name="Ivanova N."/>
            <person name="Mavromatis K."/>
            <person name="Pati A."/>
            <person name="Tapia R."/>
            <person name="Han C."/>
            <person name="Goodwin L."/>
            <person name="Chen A."/>
            <person name="Palaniappan K."/>
            <person name="Land M."/>
            <person name="Hauser L."/>
            <person name="Chang Y.J."/>
            <person name="Jeffries C.D."/>
            <person name="Brambilla E.M."/>
            <person name="Rohde M."/>
            <person name="Goker M."/>
            <person name="Detter J.C."/>
            <person name="Woyke T."/>
            <person name="Bristow J."/>
            <person name="Markowitz V."/>
            <person name="Hugenholtz P."/>
            <person name="Kyrpides N.C."/>
            <person name="Klenk H.P."/>
            <person name="Eisen J.A."/>
        </authorList>
    </citation>
    <scope>NUCLEOTIDE SEQUENCE [LARGE SCALE GENOMIC DNA]</scope>
    <source>
        <strain evidence="13 14">DSM 18170</strain>
    </source>
</reference>
<dbReference type="NCBIfam" id="TIGR04057">
    <property type="entry name" value="SusC_RagA_signa"/>
    <property type="match status" value="1"/>
</dbReference>
<proteinExistence type="inferred from homology"/>
<evidence type="ECO:0000256" key="1">
    <source>
        <dbReference type="ARBA" id="ARBA00004571"/>
    </source>
</evidence>
<evidence type="ECO:0000256" key="10">
    <source>
        <dbReference type="SAM" id="SignalP"/>
    </source>
</evidence>
<dbReference type="SUPFAM" id="SSF49464">
    <property type="entry name" value="Carboxypeptidase regulatory domain-like"/>
    <property type="match status" value="1"/>
</dbReference>
<evidence type="ECO:0000256" key="4">
    <source>
        <dbReference type="ARBA" id="ARBA00022692"/>
    </source>
</evidence>
<dbReference type="Pfam" id="PF00593">
    <property type="entry name" value="TonB_dep_Rec_b-barrel"/>
    <property type="match status" value="1"/>
</dbReference>
<feature type="domain" description="TonB-dependent receptor-like beta-barrel" evidence="11">
    <location>
        <begin position="453"/>
        <end position="826"/>
    </location>
</feature>
<dbReference type="EMBL" id="CP002530">
    <property type="protein sequence ID" value="ADY37400.1"/>
    <property type="molecule type" value="Genomic_DNA"/>
</dbReference>
<evidence type="ECO:0000256" key="6">
    <source>
        <dbReference type="ARBA" id="ARBA00023136"/>
    </source>
</evidence>
<dbReference type="SUPFAM" id="SSF56935">
    <property type="entry name" value="Porins"/>
    <property type="match status" value="1"/>
</dbReference>
<keyword evidence="13" id="KW-0675">Receptor</keyword>
<dbReference type="Gene3D" id="2.60.40.1120">
    <property type="entry name" value="Carboxypeptidase-like, regulatory domain"/>
    <property type="match status" value="1"/>
</dbReference>
<dbReference type="InterPro" id="IPR037066">
    <property type="entry name" value="Plug_dom_sf"/>
</dbReference>
<gene>
    <name evidence="13" type="ordered locus">Bacsa_2869</name>
</gene>
<dbReference type="STRING" id="667015.Bacsa_2869"/>
<dbReference type="InterPro" id="IPR012910">
    <property type="entry name" value="Plug_dom"/>
</dbReference>
<dbReference type="Gene3D" id="2.170.130.10">
    <property type="entry name" value="TonB-dependent receptor, plug domain"/>
    <property type="match status" value="1"/>
</dbReference>
<dbReference type="InterPro" id="IPR039426">
    <property type="entry name" value="TonB-dep_rcpt-like"/>
</dbReference>
<dbReference type="NCBIfam" id="TIGR04056">
    <property type="entry name" value="OMP_RagA_SusC"/>
    <property type="match status" value="1"/>
</dbReference>
<keyword evidence="5 9" id="KW-0798">TonB box</keyword>
<evidence type="ECO:0000259" key="12">
    <source>
        <dbReference type="Pfam" id="PF07715"/>
    </source>
</evidence>
<dbReference type="KEGG" id="bsa:Bacsa_2869"/>
<comment type="similarity">
    <text evidence="8 9">Belongs to the TonB-dependent receptor family.</text>
</comment>
<evidence type="ECO:0000256" key="8">
    <source>
        <dbReference type="PROSITE-ProRule" id="PRU01360"/>
    </source>
</evidence>
<dbReference type="eggNOG" id="COG1629">
    <property type="taxonomic scope" value="Bacteria"/>
</dbReference>
<dbReference type="InterPro" id="IPR023997">
    <property type="entry name" value="TonB-dep_OMP_SusC/RagA_CS"/>
</dbReference>
<dbReference type="InterPro" id="IPR008969">
    <property type="entry name" value="CarboxyPept-like_regulatory"/>
</dbReference>
<dbReference type="PROSITE" id="PS52016">
    <property type="entry name" value="TONB_DEPENDENT_REC_3"/>
    <property type="match status" value="1"/>
</dbReference>
<keyword evidence="7 8" id="KW-0998">Cell outer membrane</keyword>
<dbReference type="HOGENOM" id="CLU_004317_0_1_10"/>
<evidence type="ECO:0000313" key="13">
    <source>
        <dbReference type="EMBL" id="ADY37400.1"/>
    </source>
</evidence>
<dbReference type="FunFam" id="2.170.130.10:FF:000003">
    <property type="entry name" value="SusC/RagA family TonB-linked outer membrane protein"/>
    <property type="match status" value="1"/>
</dbReference>
<keyword evidence="3 8" id="KW-1134">Transmembrane beta strand</keyword>
<dbReference type="Pfam" id="PF07715">
    <property type="entry name" value="Plug"/>
    <property type="match status" value="1"/>
</dbReference>
<protein>
    <submittedName>
        <fullName evidence="13">TonB-dependent receptor plug</fullName>
    </submittedName>
</protein>
<dbReference type="RefSeq" id="WP_013618773.1">
    <property type="nucleotide sequence ID" value="NC_015164.1"/>
</dbReference>
<keyword evidence="4 8" id="KW-0812">Transmembrane</keyword>
<dbReference type="OrthoDB" id="9768177at2"/>
<dbReference type="InterPro" id="IPR036942">
    <property type="entry name" value="Beta-barrel_TonB_sf"/>
</dbReference>
<evidence type="ECO:0000259" key="11">
    <source>
        <dbReference type="Pfam" id="PF00593"/>
    </source>
</evidence>
<dbReference type="GO" id="GO:0009279">
    <property type="term" value="C:cell outer membrane"/>
    <property type="evidence" value="ECO:0007669"/>
    <property type="project" value="UniProtKB-SubCell"/>
</dbReference>